<dbReference type="EMBL" id="VIFY01000001">
    <property type="protein sequence ID" value="TQB77478.1"/>
    <property type="molecule type" value="Genomic_DNA"/>
</dbReference>
<dbReference type="GO" id="GO:0070370">
    <property type="term" value="P:cellular heat acclimation"/>
    <property type="evidence" value="ECO:0007669"/>
    <property type="project" value="TreeGrafter"/>
</dbReference>
<dbReference type="OrthoDB" id="4159489at2759"/>
<dbReference type="InterPro" id="IPR009643">
    <property type="entry name" value="HS1-bd"/>
</dbReference>
<dbReference type="GO" id="GO:0003714">
    <property type="term" value="F:transcription corepressor activity"/>
    <property type="evidence" value="ECO:0007669"/>
    <property type="project" value="InterPro"/>
</dbReference>
<gene>
    <name evidence="2" type="ORF">MPDQ_000018</name>
</gene>
<proteinExistence type="inferred from homology"/>
<keyword evidence="3" id="KW-1185">Reference proteome</keyword>
<organism evidence="2 3">
    <name type="scientific">Monascus purpureus</name>
    <name type="common">Red mold</name>
    <name type="synonym">Monascus anka</name>
    <dbReference type="NCBI Taxonomy" id="5098"/>
    <lineage>
        <taxon>Eukaryota</taxon>
        <taxon>Fungi</taxon>
        <taxon>Dikarya</taxon>
        <taxon>Ascomycota</taxon>
        <taxon>Pezizomycotina</taxon>
        <taxon>Eurotiomycetes</taxon>
        <taxon>Eurotiomycetidae</taxon>
        <taxon>Eurotiales</taxon>
        <taxon>Aspergillaceae</taxon>
        <taxon>Monascus</taxon>
    </lineage>
</organism>
<evidence type="ECO:0000256" key="1">
    <source>
        <dbReference type="ARBA" id="ARBA00006349"/>
    </source>
</evidence>
<dbReference type="PANTHER" id="PTHR19424">
    <property type="entry name" value="HEAT SHOCK FACTOR BINDING PROTEIN 1"/>
    <property type="match status" value="1"/>
</dbReference>
<comment type="similarity">
    <text evidence="1">Belongs to the HSBP1 family.</text>
</comment>
<dbReference type="GO" id="GO:0005829">
    <property type="term" value="C:cytosol"/>
    <property type="evidence" value="ECO:0007669"/>
    <property type="project" value="TreeGrafter"/>
</dbReference>
<evidence type="ECO:0000313" key="2">
    <source>
        <dbReference type="EMBL" id="TQB77478.1"/>
    </source>
</evidence>
<dbReference type="Pfam" id="PF06825">
    <property type="entry name" value="HSBP1"/>
    <property type="match status" value="1"/>
</dbReference>
<dbReference type="STRING" id="5098.A0A507R824"/>
<dbReference type="AlphaFoldDB" id="A0A507R824"/>
<name>A0A507R824_MONPU</name>
<dbReference type="Proteomes" id="UP000319663">
    <property type="component" value="Unassembled WGS sequence"/>
</dbReference>
<comment type="caution">
    <text evidence="2">The sequence shown here is derived from an EMBL/GenBank/DDBJ whole genome shotgun (WGS) entry which is preliminary data.</text>
</comment>
<dbReference type="PANTHER" id="PTHR19424:SF0">
    <property type="entry name" value="HEAT SHOCK FACTOR BINDING PROTEIN 1"/>
    <property type="match status" value="1"/>
</dbReference>
<reference evidence="2 3" key="1">
    <citation type="submission" date="2019-06" db="EMBL/GenBank/DDBJ databases">
        <title>Wine fermentation using esterase from Monascus purpureus.</title>
        <authorList>
            <person name="Geng C."/>
            <person name="Zhang Y."/>
        </authorList>
    </citation>
    <scope>NUCLEOTIDE SEQUENCE [LARGE SCALE GENOMIC DNA]</scope>
    <source>
        <strain evidence="2">HQ1</strain>
    </source>
</reference>
<sequence length="83" mass="9150">MSEKPKSPTVNAQNPDATREQFTAAVDELLDQLQHKFDAVSREMFTKFDDMARRLDELEASLMISGDAATPTTTASTPTTTTK</sequence>
<evidence type="ECO:0000313" key="3">
    <source>
        <dbReference type="Proteomes" id="UP000319663"/>
    </source>
</evidence>
<dbReference type="Gene3D" id="1.20.5.430">
    <property type="match status" value="1"/>
</dbReference>
<dbReference type="GO" id="GO:0005634">
    <property type="term" value="C:nucleus"/>
    <property type="evidence" value="ECO:0007669"/>
    <property type="project" value="TreeGrafter"/>
</dbReference>
<evidence type="ECO:0008006" key="4">
    <source>
        <dbReference type="Google" id="ProtNLM"/>
    </source>
</evidence>
<accession>A0A507R824</accession>
<protein>
    <recommendedName>
        <fullName evidence="4">Heat shock factor-binding protein 1</fullName>
    </recommendedName>
</protein>